<dbReference type="EMBL" id="JBBNAF010000011">
    <property type="protein sequence ID" value="KAK9098061.1"/>
    <property type="molecule type" value="Genomic_DNA"/>
</dbReference>
<dbReference type="Proteomes" id="UP001420932">
    <property type="component" value="Unassembled WGS sequence"/>
</dbReference>
<dbReference type="InterPro" id="IPR001048">
    <property type="entry name" value="Asp/Glu/Uridylate_kinase"/>
</dbReference>
<dbReference type="PANTHER" id="PTHR11063:SF8">
    <property type="entry name" value="DELTA-1-PYRROLINE-5-CARBOXYLATE SYNTHASE"/>
    <property type="match status" value="1"/>
</dbReference>
<feature type="domain" description="Aspartate/glutamate/uridylate kinase" evidence="6">
    <location>
        <begin position="162"/>
        <end position="236"/>
    </location>
</feature>
<accession>A0AAP0ER21</accession>
<feature type="region of interest" description="Disordered" evidence="5">
    <location>
        <begin position="50"/>
        <end position="69"/>
    </location>
</feature>
<evidence type="ECO:0000313" key="7">
    <source>
        <dbReference type="EMBL" id="KAK9098061.1"/>
    </source>
</evidence>
<keyword evidence="2" id="KW-0547">Nucleotide-binding</keyword>
<dbReference type="Gene3D" id="3.40.1160.10">
    <property type="entry name" value="Acetylglutamate kinase-like"/>
    <property type="match status" value="1"/>
</dbReference>
<dbReference type="PRINTS" id="PR00474">
    <property type="entry name" value="GLU5KINASE"/>
</dbReference>
<keyword evidence="8" id="KW-1185">Reference proteome</keyword>
<evidence type="ECO:0000256" key="2">
    <source>
        <dbReference type="ARBA" id="ARBA00022741"/>
    </source>
</evidence>
<evidence type="ECO:0000256" key="5">
    <source>
        <dbReference type="SAM" id="MobiDB-lite"/>
    </source>
</evidence>
<protein>
    <recommendedName>
        <fullName evidence="6">Aspartate/glutamate/uridylate kinase domain-containing protein</fullName>
    </recommendedName>
</protein>
<evidence type="ECO:0000256" key="4">
    <source>
        <dbReference type="ARBA" id="ARBA00022840"/>
    </source>
</evidence>
<feature type="compositionally biased region" description="Polar residues" evidence="5">
    <location>
        <begin position="13"/>
        <end position="29"/>
    </location>
</feature>
<reference evidence="7 8" key="1">
    <citation type="submission" date="2024-01" db="EMBL/GenBank/DDBJ databases">
        <title>Genome assemblies of Stephania.</title>
        <authorList>
            <person name="Yang L."/>
        </authorList>
    </citation>
    <scope>NUCLEOTIDE SEQUENCE [LARGE SCALE GENOMIC DNA]</scope>
    <source>
        <strain evidence="7">YNDBR</strain>
        <tissue evidence="7">Leaf</tissue>
    </source>
</reference>
<feature type="region of interest" description="Disordered" evidence="5">
    <location>
        <begin position="1"/>
        <end position="41"/>
    </location>
</feature>
<keyword evidence="4" id="KW-0067">ATP-binding</keyword>
<evidence type="ECO:0000256" key="3">
    <source>
        <dbReference type="ARBA" id="ARBA00022777"/>
    </source>
</evidence>
<organism evidence="7 8">
    <name type="scientific">Stephania yunnanensis</name>
    <dbReference type="NCBI Taxonomy" id="152371"/>
    <lineage>
        <taxon>Eukaryota</taxon>
        <taxon>Viridiplantae</taxon>
        <taxon>Streptophyta</taxon>
        <taxon>Embryophyta</taxon>
        <taxon>Tracheophyta</taxon>
        <taxon>Spermatophyta</taxon>
        <taxon>Magnoliopsida</taxon>
        <taxon>Ranunculales</taxon>
        <taxon>Menispermaceae</taxon>
        <taxon>Menispermoideae</taxon>
        <taxon>Cissampelideae</taxon>
        <taxon>Stephania</taxon>
    </lineage>
</organism>
<name>A0AAP0ER21_9MAGN</name>
<sequence>MLGSRPPLLYSAPPNNQNEEKSPNPSRPKSPTKPLNPIVSFDRLVPPPQKSLNLVRSSHPKSPNRSRSLLSTLVSPSRRAGLSGLAGLAVSLVSPSRRAGLRHRLSTFSLYGLSVSCSVTALHSLIADLKLHFSVSICSEWEAILEEVLGFLKSPIVFHFFLAALLALELKADLFILLSDVEGLYSGPPSDPQSKLIDTYKKEKHQGEITFGGKSRVGRGGMIAKVKVAINALMQHPRCYYKEYMHESQTESETDFLHSVSESVSDSVSD</sequence>
<keyword evidence="3" id="KW-0418">Kinase</keyword>
<evidence type="ECO:0000313" key="8">
    <source>
        <dbReference type="Proteomes" id="UP001420932"/>
    </source>
</evidence>
<evidence type="ECO:0000256" key="1">
    <source>
        <dbReference type="ARBA" id="ARBA00022679"/>
    </source>
</evidence>
<dbReference type="InterPro" id="IPR001057">
    <property type="entry name" value="Glu/AcGlu_kinase"/>
</dbReference>
<dbReference type="GO" id="GO:0009084">
    <property type="term" value="P:glutamine family amino acid biosynthetic process"/>
    <property type="evidence" value="ECO:0007669"/>
    <property type="project" value="UniProtKB-ARBA"/>
</dbReference>
<keyword evidence="1" id="KW-0808">Transferase</keyword>
<evidence type="ECO:0000259" key="6">
    <source>
        <dbReference type="Pfam" id="PF00696"/>
    </source>
</evidence>
<dbReference type="GO" id="GO:0016301">
    <property type="term" value="F:kinase activity"/>
    <property type="evidence" value="ECO:0007669"/>
    <property type="project" value="UniProtKB-KW"/>
</dbReference>
<dbReference type="AlphaFoldDB" id="A0AAP0ER21"/>
<gene>
    <name evidence="7" type="ORF">Syun_025106</name>
</gene>
<dbReference type="SUPFAM" id="SSF53633">
    <property type="entry name" value="Carbamate kinase-like"/>
    <property type="match status" value="1"/>
</dbReference>
<dbReference type="GO" id="GO:0005524">
    <property type="term" value="F:ATP binding"/>
    <property type="evidence" value="ECO:0007669"/>
    <property type="project" value="UniProtKB-KW"/>
</dbReference>
<dbReference type="PANTHER" id="PTHR11063">
    <property type="entry name" value="GLUTAMATE SEMIALDEHYDE DEHYDROGENASE"/>
    <property type="match status" value="1"/>
</dbReference>
<dbReference type="InterPro" id="IPR036393">
    <property type="entry name" value="AceGlu_kinase-like_sf"/>
</dbReference>
<proteinExistence type="predicted"/>
<comment type="caution">
    <text evidence="7">The sequence shown here is derived from an EMBL/GenBank/DDBJ whole genome shotgun (WGS) entry which is preliminary data.</text>
</comment>
<dbReference type="Pfam" id="PF00696">
    <property type="entry name" value="AA_kinase"/>
    <property type="match status" value="1"/>
</dbReference>
<dbReference type="GO" id="GO:0004350">
    <property type="term" value="F:glutamate-5-semialdehyde dehydrogenase activity"/>
    <property type="evidence" value="ECO:0007669"/>
    <property type="project" value="TreeGrafter"/>
</dbReference>